<reference evidence="1 2" key="1">
    <citation type="journal article" date="2022" name="bioRxiv">
        <title>Genomics of Preaxostyla Flagellates Illuminates Evolutionary Transitions and the Path Towards Mitochondrial Loss.</title>
        <authorList>
            <person name="Novak L.V.F."/>
            <person name="Treitli S.C."/>
            <person name="Pyrih J."/>
            <person name="Halakuc P."/>
            <person name="Pipaliya S.V."/>
            <person name="Vacek V."/>
            <person name="Brzon O."/>
            <person name="Soukal P."/>
            <person name="Eme L."/>
            <person name="Dacks J.B."/>
            <person name="Karnkowska A."/>
            <person name="Elias M."/>
            <person name="Hampl V."/>
        </authorList>
    </citation>
    <scope>NUCLEOTIDE SEQUENCE [LARGE SCALE GENOMIC DNA]</scope>
    <source>
        <strain evidence="1">NAU3</strain>
        <tissue evidence="1">Gut</tissue>
    </source>
</reference>
<keyword evidence="2" id="KW-1185">Reference proteome</keyword>
<dbReference type="EMBL" id="JARBJD010000002">
    <property type="protein sequence ID" value="KAK2964567.1"/>
    <property type="molecule type" value="Genomic_DNA"/>
</dbReference>
<evidence type="ECO:0000313" key="2">
    <source>
        <dbReference type="Proteomes" id="UP001281761"/>
    </source>
</evidence>
<dbReference type="Proteomes" id="UP001281761">
    <property type="component" value="Unassembled WGS sequence"/>
</dbReference>
<accession>A0ABQ9YLE6</accession>
<protein>
    <recommendedName>
        <fullName evidence="3">UDENN domain-containing protein</fullName>
    </recommendedName>
</protein>
<sequence length="630" mass="71031">MASYATSLRSAAMSSSTSTDSKTFTDNIPVSILLSASKEFQSPLTQARYRVLFGEESPRCTDDDNPYVSPKGPPPDFKPPTISLDDLIFNFTDTLSFLQDVYRHTSLQVTLSATRQLMEHFVLPLGRHFWRLCAFAVTPDQEETLSTSPYADVTKTPREGVISVDREEPDSLFTSPSTHLHQAPLSKLSSILKDGKDPASHASTKRIKFGYTSTPLNIVDYIKTPSDTISPSSTKPFETQCFVDWITAGMKDWSEPPVVLGIPTSLCLFYFTCLITNSLPIVFPFAVSACLYFGEKPFTSIVLNNPRSVLQPFTLLVTQPDAIDFLCPSIIQYNSLYLFSIHVADGKRALLDRNRDARSSRLKVTQRRRAEQESLHKGFLSGKDNVSMKEDNMKETNHIKIRQMAQFVSPLSHQLLQLEESCGNVFDVPSPLFGLFGLDIPTTLGMHKKIIDAERAAEMDGIKPIEDEPVDCDIITNLTMLSEEDSNRVMMLEEADWKKKWEKQLQTQMKKKQAHLTKSTKHQRPIDKSTSFVQIMSHFRINEMSKQSPKVELLLQPLKNDRTHLLHAILDSPLFASLRQQKTDPAFTFSLDNLSYSSLILAAVFFFTNEIYTTTSDKIFTLLSIYLAKG</sequence>
<organism evidence="1 2">
    <name type="scientific">Blattamonas nauphoetae</name>
    <dbReference type="NCBI Taxonomy" id="2049346"/>
    <lineage>
        <taxon>Eukaryota</taxon>
        <taxon>Metamonada</taxon>
        <taxon>Preaxostyla</taxon>
        <taxon>Oxymonadida</taxon>
        <taxon>Blattamonas</taxon>
    </lineage>
</organism>
<proteinExistence type="predicted"/>
<comment type="caution">
    <text evidence="1">The sequence shown here is derived from an EMBL/GenBank/DDBJ whole genome shotgun (WGS) entry which is preliminary data.</text>
</comment>
<evidence type="ECO:0008006" key="3">
    <source>
        <dbReference type="Google" id="ProtNLM"/>
    </source>
</evidence>
<name>A0ABQ9YLE6_9EUKA</name>
<gene>
    <name evidence="1" type="ORF">BLNAU_484</name>
</gene>
<evidence type="ECO:0000313" key="1">
    <source>
        <dbReference type="EMBL" id="KAK2964567.1"/>
    </source>
</evidence>